<evidence type="ECO:0000256" key="1">
    <source>
        <dbReference type="ARBA" id="ARBA00022490"/>
    </source>
</evidence>
<name>A0A4Q5IWI0_9ACTN</name>
<dbReference type="PANTHER" id="PTHR34984:SF1">
    <property type="entry name" value="CARBON STORAGE REGULATOR"/>
    <property type="match status" value="1"/>
</dbReference>
<comment type="similarity">
    <text evidence="5">Belongs to the CsrA/RsmA family.</text>
</comment>
<comment type="caution">
    <text evidence="7">The sequence shown here is derived from an EMBL/GenBank/DDBJ whole genome shotgun (WGS) entry which is preliminary data.</text>
</comment>
<evidence type="ECO:0000256" key="4">
    <source>
        <dbReference type="ARBA" id="ARBA00022884"/>
    </source>
</evidence>
<comment type="subcellular location">
    <subcellularLocation>
        <location evidence="5">Cytoplasm</location>
    </subcellularLocation>
</comment>
<feature type="compositionally biased region" description="Polar residues" evidence="6">
    <location>
        <begin position="54"/>
        <end position="63"/>
    </location>
</feature>
<comment type="subunit">
    <text evidence="5">Homodimer; the beta-strands of each monomer intercalate to form a hydrophobic core, while the alpha-helices form wings that extend away from the core.</text>
</comment>
<evidence type="ECO:0000256" key="5">
    <source>
        <dbReference type="HAMAP-Rule" id="MF_00167"/>
    </source>
</evidence>
<keyword evidence="1 5" id="KW-0963">Cytoplasm</keyword>
<dbReference type="GO" id="GO:0005829">
    <property type="term" value="C:cytosol"/>
    <property type="evidence" value="ECO:0007669"/>
    <property type="project" value="TreeGrafter"/>
</dbReference>
<organism evidence="7 8">
    <name type="scientific">Nocardioides iriomotensis</name>
    <dbReference type="NCBI Taxonomy" id="715784"/>
    <lineage>
        <taxon>Bacteria</taxon>
        <taxon>Bacillati</taxon>
        <taxon>Actinomycetota</taxon>
        <taxon>Actinomycetes</taxon>
        <taxon>Propionibacteriales</taxon>
        <taxon>Nocardioidaceae</taxon>
        <taxon>Nocardioides</taxon>
    </lineage>
</organism>
<protein>
    <recommendedName>
        <fullName evidence="5">Translational regulator CsrA</fullName>
    </recommendedName>
</protein>
<dbReference type="NCBIfam" id="TIGR00202">
    <property type="entry name" value="csrA"/>
    <property type="match status" value="1"/>
</dbReference>
<dbReference type="GO" id="GO:0045947">
    <property type="term" value="P:negative regulation of translational initiation"/>
    <property type="evidence" value="ECO:0007669"/>
    <property type="project" value="UniProtKB-UniRule"/>
</dbReference>
<keyword evidence="4 5" id="KW-0694">RNA-binding</keyword>
<dbReference type="EMBL" id="SDPU01000030">
    <property type="protein sequence ID" value="RYU10432.1"/>
    <property type="molecule type" value="Genomic_DNA"/>
</dbReference>
<accession>A0A4Q5IWI0</accession>
<reference evidence="7 8" key="1">
    <citation type="submission" date="2019-01" db="EMBL/GenBank/DDBJ databases">
        <title>Nocardioides guangzhouensis sp. nov., an actinobacterium isolated from soil.</title>
        <authorList>
            <person name="Fu Y."/>
            <person name="Cai Y."/>
            <person name="Lin Z."/>
            <person name="Chen P."/>
        </authorList>
    </citation>
    <scope>NUCLEOTIDE SEQUENCE [LARGE SCALE GENOMIC DNA]</scope>
    <source>
        <strain evidence="7 8">NBRC 105384</strain>
    </source>
</reference>
<dbReference type="SUPFAM" id="SSF117130">
    <property type="entry name" value="CsrA-like"/>
    <property type="match status" value="1"/>
</dbReference>
<dbReference type="HAMAP" id="MF_00167">
    <property type="entry name" value="CsrA"/>
    <property type="match status" value="1"/>
</dbReference>
<feature type="region of interest" description="Disordered" evidence="6">
    <location>
        <begin position="53"/>
        <end position="91"/>
    </location>
</feature>
<dbReference type="GO" id="GO:0006402">
    <property type="term" value="P:mRNA catabolic process"/>
    <property type="evidence" value="ECO:0007669"/>
    <property type="project" value="InterPro"/>
</dbReference>
<dbReference type="NCBIfam" id="NF002469">
    <property type="entry name" value="PRK01712.1"/>
    <property type="match status" value="1"/>
</dbReference>
<dbReference type="InterPro" id="IPR003751">
    <property type="entry name" value="CsrA"/>
</dbReference>
<keyword evidence="5" id="KW-1005">Bacterial flagellum biogenesis</keyword>
<dbReference type="Proteomes" id="UP000291189">
    <property type="component" value="Unassembled WGS sequence"/>
</dbReference>
<dbReference type="PANTHER" id="PTHR34984">
    <property type="entry name" value="CARBON STORAGE REGULATOR"/>
    <property type="match status" value="1"/>
</dbReference>
<proteinExistence type="inferred from homology"/>
<evidence type="ECO:0000256" key="2">
    <source>
        <dbReference type="ARBA" id="ARBA00022491"/>
    </source>
</evidence>
<sequence>MLVLSRRLGESVVIGDDVVVTVLEVRGDVVRIGVDAPRSVPVRRQELLEEVAATNKQAASPSPQAVADLSRLVGSPATPKQPPTERPGQSS</sequence>
<keyword evidence="8" id="KW-1185">Reference proteome</keyword>
<dbReference type="InterPro" id="IPR036107">
    <property type="entry name" value="CsrA_sf"/>
</dbReference>
<dbReference type="Pfam" id="PF02599">
    <property type="entry name" value="CsrA"/>
    <property type="match status" value="1"/>
</dbReference>
<dbReference type="FunFam" id="2.60.40.4380:FF:000002">
    <property type="entry name" value="Translational regulator CsrA"/>
    <property type="match status" value="1"/>
</dbReference>
<keyword evidence="2 5" id="KW-0678">Repressor</keyword>
<evidence type="ECO:0000313" key="7">
    <source>
        <dbReference type="EMBL" id="RYU10432.1"/>
    </source>
</evidence>
<dbReference type="OrthoDB" id="9809061at2"/>
<dbReference type="GO" id="GO:0044781">
    <property type="term" value="P:bacterial-type flagellum organization"/>
    <property type="evidence" value="ECO:0007669"/>
    <property type="project" value="UniProtKB-KW"/>
</dbReference>
<comment type="function">
    <text evidence="5">A translational regulator that binds mRNA to regulate translation initiation and/or mRNA stability. Usually binds in the 5'-UTR at or near the Shine-Dalgarno sequence preventing ribosome-binding, thus repressing translation. Its main target seems to be the major flagellin gene, while its function is anatagonized by FliW.</text>
</comment>
<dbReference type="GO" id="GO:0048027">
    <property type="term" value="F:mRNA 5'-UTR binding"/>
    <property type="evidence" value="ECO:0007669"/>
    <property type="project" value="UniProtKB-UniRule"/>
</dbReference>
<evidence type="ECO:0000256" key="6">
    <source>
        <dbReference type="SAM" id="MobiDB-lite"/>
    </source>
</evidence>
<evidence type="ECO:0000256" key="3">
    <source>
        <dbReference type="ARBA" id="ARBA00022845"/>
    </source>
</evidence>
<dbReference type="GO" id="GO:0006109">
    <property type="term" value="P:regulation of carbohydrate metabolic process"/>
    <property type="evidence" value="ECO:0007669"/>
    <property type="project" value="InterPro"/>
</dbReference>
<dbReference type="GO" id="GO:1902208">
    <property type="term" value="P:regulation of bacterial-type flagellum assembly"/>
    <property type="evidence" value="ECO:0007669"/>
    <property type="project" value="UniProtKB-UniRule"/>
</dbReference>
<dbReference type="Gene3D" id="2.60.40.4380">
    <property type="entry name" value="Translational regulator CsrA"/>
    <property type="match status" value="1"/>
</dbReference>
<gene>
    <name evidence="5 7" type="primary">csrA</name>
    <name evidence="7" type="ORF">ETU37_16825</name>
</gene>
<evidence type="ECO:0000313" key="8">
    <source>
        <dbReference type="Proteomes" id="UP000291189"/>
    </source>
</evidence>
<keyword evidence="3 5" id="KW-0810">Translation regulation</keyword>
<dbReference type="AlphaFoldDB" id="A0A4Q5IWI0"/>